<dbReference type="GO" id="GO:0004386">
    <property type="term" value="F:helicase activity"/>
    <property type="evidence" value="ECO:0007669"/>
    <property type="project" value="UniProtKB-KW"/>
</dbReference>
<dbReference type="GO" id="GO:0016787">
    <property type="term" value="F:hydrolase activity"/>
    <property type="evidence" value="ECO:0007669"/>
    <property type="project" value="UniProtKB-KW"/>
</dbReference>
<name>A0A2U1LB19_ARTAN</name>
<keyword evidence="1" id="KW-0347">Helicase</keyword>
<dbReference type="EMBL" id="PKPP01010411">
    <property type="protein sequence ID" value="PWA46186.1"/>
    <property type="molecule type" value="Genomic_DNA"/>
</dbReference>
<dbReference type="PANTHER" id="PTHR21529">
    <property type="entry name" value="MAMMARY TURMOR VIRUS RECEPTOR HOMOLOG 1, 2 MTVR1, 2"/>
    <property type="match status" value="1"/>
</dbReference>
<dbReference type="STRING" id="35608.A0A2U1LB19"/>
<dbReference type="AlphaFoldDB" id="A0A2U1LB19"/>
<keyword evidence="1" id="KW-0378">Hydrolase</keyword>
<organism evidence="1 2">
    <name type="scientific">Artemisia annua</name>
    <name type="common">Sweet wormwood</name>
    <dbReference type="NCBI Taxonomy" id="35608"/>
    <lineage>
        <taxon>Eukaryota</taxon>
        <taxon>Viridiplantae</taxon>
        <taxon>Streptophyta</taxon>
        <taxon>Embryophyta</taxon>
        <taxon>Tracheophyta</taxon>
        <taxon>Spermatophyta</taxon>
        <taxon>Magnoliopsida</taxon>
        <taxon>eudicotyledons</taxon>
        <taxon>Gunneridae</taxon>
        <taxon>Pentapetalae</taxon>
        <taxon>asterids</taxon>
        <taxon>campanulids</taxon>
        <taxon>Asterales</taxon>
        <taxon>Asteraceae</taxon>
        <taxon>Asteroideae</taxon>
        <taxon>Anthemideae</taxon>
        <taxon>Artemisiinae</taxon>
        <taxon>Artemisia</taxon>
    </lineage>
</organism>
<evidence type="ECO:0000313" key="1">
    <source>
        <dbReference type="EMBL" id="PWA46186.1"/>
    </source>
</evidence>
<comment type="caution">
    <text evidence="1">The sequence shown here is derived from an EMBL/GenBank/DDBJ whole genome shotgun (WGS) entry which is preliminary data.</text>
</comment>
<dbReference type="Proteomes" id="UP000245207">
    <property type="component" value="Unassembled WGS sequence"/>
</dbReference>
<keyword evidence="1" id="KW-0547">Nucleotide-binding</keyword>
<keyword evidence="2" id="KW-1185">Reference proteome</keyword>
<accession>A0A2U1LB19</accession>
<keyword evidence="1" id="KW-0067">ATP-binding</keyword>
<proteinExistence type="predicted"/>
<reference evidence="1 2" key="1">
    <citation type="journal article" date="2018" name="Mol. Plant">
        <title>The genome of Artemisia annua provides insight into the evolution of Asteraceae family and artemisinin biosynthesis.</title>
        <authorList>
            <person name="Shen Q."/>
            <person name="Zhang L."/>
            <person name="Liao Z."/>
            <person name="Wang S."/>
            <person name="Yan T."/>
            <person name="Shi P."/>
            <person name="Liu M."/>
            <person name="Fu X."/>
            <person name="Pan Q."/>
            <person name="Wang Y."/>
            <person name="Lv Z."/>
            <person name="Lu X."/>
            <person name="Zhang F."/>
            <person name="Jiang W."/>
            <person name="Ma Y."/>
            <person name="Chen M."/>
            <person name="Hao X."/>
            <person name="Li L."/>
            <person name="Tang Y."/>
            <person name="Lv G."/>
            <person name="Zhou Y."/>
            <person name="Sun X."/>
            <person name="Brodelius P.E."/>
            <person name="Rose J.K.C."/>
            <person name="Tang K."/>
        </authorList>
    </citation>
    <scope>NUCLEOTIDE SEQUENCE [LARGE SCALE GENOMIC DNA]</scope>
    <source>
        <strain evidence="2">cv. Huhao1</strain>
        <tissue evidence="1">Leaf</tissue>
    </source>
</reference>
<dbReference type="OrthoDB" id="3156807at2759"/>
<evidence type="ECO:0000313" key="2">
    <source>
        <dbReference type="Proteomes" id="UP000245207"/>
    </source>
</evidence>
<dbReference type="InterPro" id="IPR039904">
    <property type="entry name" value="TRANK1"/>
</dbReference>
<sequence>METIVEKFRDRGLRDVFVARALQHALEHSFGTNSSFLSIHSFGYLLDRLLLMQCFSSRKSYTTRSSFVGSFTHIQSASTLSAGKSSLNLSVIIKRIEDILSSSEFGILMIQRSKIDASYYPLLVLKMVMILSLICLKLPEYSHWLLRHLSGYGNYAYFLPKKFVSCLLRKSKNEELNLDPEVVAEAFSSIDDPLLIISSEDGSPKINAPCAIFVDLRKSKEEIMNVLFPRKNTHNASTSSSSVNAGAIPEGSSSETLPDIVMDINRVELRMNWKVIEEISEAINEKKGVAPNKLPAATRIMVMYIIVFVLNDFC</sequence>
<protein>
    <submittedName>
        <fullName evidence="1">UvrD-like Helicase, ATP-binding domain, P-loop containing nucleoside triphosphate hydrolase</fullName>
    </submittedName>
</protein>
<dbReference type="GO" id="GO:0005524">
    <property type="term" value="F:ATP binding"/>
    <property type="evidence" value="ECO:0007669"/>
    <property type="project" value="UniProtKB-KW"/>
</dbReference>
<dbReference type="PANTHER" id="PTHR21529:SF4">
    <property type="entry name" value="TPR AND ANKYRIN REPEAT-CONTAINING PROTEIN 1"/>
    <property type="match status" value="1"/>
</dbReference>
<gene>
    <name evidence="1" type="ORF">CTI12_AA511320</name>
</gene>